<keyword evidence="1" id="KW-0812">Transmembrane</keyword>
<dbReference type="AlphaFoldDB" id="A0A9P8T2X2"/>
<proteinExistence type="predicted"/>
<keyword evidence="3" id="KW-1185">Reference proteome</keyword>
<evidence type="ECO:0000313" key="2">
    <source>
        <dbReference type="EMBL" id="KAH3663395.1"/>
    </source>
</evidence>
<comment type="caution">
    <text evidence="2">The sequence shown here is derived from an EMBL/GenBank/DDBJ whole genome shotgun (WGS) entry which is preliminary data.</text>
</comment>
<gene>
    <name evidence="2" type="ORF">OGAPHI_005385</name>
</gene>
<feature type="transmembrane region" description="Helical" evidence="1">
    <location>
        <begin position="53"/>
        <end position="74"/>
    </location>
</feature>
<reference evidence="2" key="2">
    <citation type="submission" date="2021-01" db="EMBL/GenBank/DDBJ databases">
        <authorList>
            <person name="Schikora-Tamarit M.A."/>
        </authorList>
    </citation>
    <scope>NUCLEOTIDE SEQUENCE</scope>
    <source>
        <strain evidence="2">CBS6075</strain>
    </source>
</reference>
<keyword evidence="1" id="KW-0472">Membrane</keyword>
<organism evidence="2 3">
    <name type="scientific">Ogataea philodendri</name>
    <dbReference type="NCBI Taxonomy" id="1378263"/>
    <lineage>
        <taxon>Eukaryota</taxon>
        <taxon>Fungi</taxon>
        <taxon>Dikarya</taxon>
        <taxon>Ascomycota</taxon>
        <taxon>Saccharomycotina</taxon>
        <taxon>Pichiomycetes</taxon>
        <taxon>Pichiales</taxon>
        <taxon>Pichiaceae</taxon>
        <taxon>Ogataea</taxon>
    </lineage>
</organism>
<keyword evidence="1" id="KW-1133">Transmembrane helix</keyword>
<dbReference type="EMBL" id="JAEUBE010000375">
    <property type="protein sequence ID" value="KAH3663395.1"/>
    <property type="molecule type" value="Genomic_DNA"/>
</dbReference>
<accession>A0A9P8T2X2</accession>
<name>A0A9P8T2X2_9ASCO</name>
<protein>
    <submittedName>
        <fullName evidence="2">Uncharacterized protein</fullName>
    </submittedName>
</protein>
<evidence type="ECO:0000256" key="1">
    <source>
        <dbReference type="SAM" id="Phobius"/>
    </source>
</evidence>
<evidence type="ECO:0000313" key="3">
    <source>
        <dbReference type="Proteomes" id="UP000769157"/>
    </source>
</evidence>
<sequence length="113" mass="12903">MSSTWIDEGMPQSRIRASVFKKWALSIAEKLPTWNPDCVLESTNCQTETKRKYILGNWLLMNFVSLVFTGFLLVKRADIRVTVPVSWSVSRPSEIFLSSFFVSPGSCSYLRNC</sequence>
<reference evidence="2" key="1">
    <citation type="journal article" date="2021" name="Open Biol.">
        <title>Shared evolutionary footprints suggest mitochondrial oxidative damage underlies multiple complex I losses in fungi.</title>
        <authorList>
            <person name="Schikora-Tamarit M.A."/>
            <person name="Marcet-Houben M."/>
            <person name="Nosek J."/>
            <person name="Gabaldon T."/>
        </authorList>
    </citation>
    <scope>NUCLEOTIDE SEQUENCE</scope>
    <source>
        <strain evidence="2">CBS6075</strain>
    </source>
</reference>
<dbReference type="GeneID" id="70237349"/>
<dbReference type="RefSeq" id="XP_046059818.1">
    <property type="nucleotide sequence ID" value="XM_046206563.1"/>
</dbReference>
<dbReference type="Proteomes" id="UP000769157">
    <property type="component" value="Unassembled WGS sequence"/>
</dbReference>